<dbReference type="GO" id="GO:0000776">
    <property type="term" value="C:kinetochore"/>
    <property type="evidence" value="ECO:0007669"/>
    <property type="project" value="UniProtKB-KW"/>
</dbReference>
<keyword evidence="9" id="KW-0175">Coiled coil</keyword>
<comment type="subunit">
    <text evidence="8">Component of the NDC80 complex.</text>
</comment>
<evidence type="ECO:0000256" key="9">
    <source>
        <dbReference type="SAM" id="Coils"/>
    </source>
</evidence>
<comment type="function">
    <text evidence="8">Acts as a component of the essential kinetochore-associated NDC80 complex, which is required for chromosome segregation and spindle checkpoint activity.</text>
</comment>
<keyword evidence="8" id="KW-0995">Kinetochore</keyword>
<keyword evidence="8" id="KW-0498">Mitosis</keyword>
<reference evidence="10 11" key="1">
    <citation type="submission" date="2023-03" db="EMBL/GenBank/DDBJ databases">
        <title>Mating type loci evolution in Malassezia.</title>
        <authorList>
            <person name="Coelho M.A."/>
        </authorList>
    </citation>
    <scope>NUCLEOTIDE SEQUENCE [LARGE SCALE GENOMIC DNA]</scope>
    <source>
        <strain evidence="10 11">CBS 9725</strain>
    </source>
</reference>
<organism evidence="10 11">
    <name type="scientific">Malassezia yamatoensis</name>
    <dbReference type="NCBI Taxonomy" id="253288"/>
    <lineage>
        <taxon>Eukaryota</taxon>
        <taxon>Fungi</taxon>
        <taxon>Dikarya</taxon>
        <taxon>Basidiomycota</taxon>
        <taxon>Ustilaginomycotina</taxon>
        <taxon>Malasseziomycetes</taxon>
        <taxon>Malasseziales</taxon>
        <taxon>Malasseziaceae</taxon>
        <taxon>Malassezia</taxon>
    </lineage>
</organism>
<protein>
    <recommendedName>
        <fullName evidence="8">Kinetochore protein Spc24</fullName>
    </recommendedName>
</protein>
<evidence type="ECO:0000256" key="2">
    <source>
        <dbReference type="ARBA" id="ARBA00007141"/>
    </source>
</evidence>
<evidence type="ECO:0000256" key="6">
    <source>
        <dbReference type="ARBA" id="ARBA00023136"/>
    </source>
</evidence>
<keyword evidence="10" id="KW-0413">Isomerase</keyword>
<evidence type="ECO:0000256" key="3">
    <source>
        <dbReference type="ARBA" id="ARBA00022692"/>
    </source>
</evidence>
<dbReference type="AlphaFoldDB" id="A0AAJ5YQ64"/>
<dbReference type="PANTHER" id="PTHR10868">
    <property type="entry name" value="SIGMA 1-TYPE OPIOID RECEPTOR-RELATED"/>
    <property type="match status" value="1"/>
</dbReference>
<evidence type="ECO:0000313" key="11">
    <source>
        <dbReference type="Proteomes" id="UP001219567"/>
    </source>
</evidence>
<comment type="pathway">
    <text evidence="7">Steroid metabolism; ergosterol biosynthesis.</text>
</comment>
<keyword evidence="5" id="KW-1133">Transmembrane helix</keyword>
<keyword evidence="8" id="KW-0131">Cell cycle</keyword>
<evidence type="ECO:0000256" key="1">
    <source>
        <dbReference type="ARBA" id="ARBA00004586"/>
    </source>
</evidence>
<dbReference type="GO" id="GO:0016853">
    <property type="term" value="F:isomerase activity"/>
    <property type="evidence" value="ECO:0007669"/>
    <property type="project" value="UniProtKB-KW"/>
</dbReference>
<keyword evidence="4" id="KW-0256">Endoplasmic reticulum</keyword>
<comment type="subcellular location">
    <subcellularLocation>
        <location evidence="1">Endoplasmic reticulum membrane</location>
    </subcellularLocation>
    <subcellularLocation>
        <location evidence="8">Nucleus</location>
    </subcellularLocation>
    <subcellularLocation>
        <location evidence="8">Chromosome</location>
        <location evidence="8">Centromere</location>
        <location evidence="8">Kinetochore</location>
    </subcellularLocation>
</comment>
<comment type="similarity">
    <text evidence="2">Belongs to the ERG2 family.</text>
</comment>
<gene>
    <name evidence="10" type="primary">ERG2</name>
    <name evidence="10" type="ORF">MYAM1_001176</name>
</gene>
<keyword evidence="6" id="KW-0472">Membrane</keyword>
<dbReference type="InterPro" id="IPR006716">
    <property type="entry name" value="ERG2_sigma1_rcpt-like"/>
</dbReference>
<feature type="coiled-coil region" evidence="9">
    <location>
        <begin position="53"/>
        <end position="125"/>
    </location>
</feature>
<dbReference type="Pfam" id="PF04622">
    <property type="entry name" value="ERG2_Sigma1R"/>
    <property type="match status" value="1"/>
</dbReference>
<dbReference type="Proteomes" id="UP001219567">
    <property type="component" value="Chromosome 1"/>
</dbReference>
<evidence type="ECO:0000256" key="4">
    <source>
        <dbReference type="ARBA" id="ARBA00022824"/>
    </source>
</evidence>
<keyword evidence="8" id="KW-0137">Centromere</keyword>
<keyword evidence="11" id="KW-1185">Reference proteome</keyword>
<dbReference type="GO" id="GO:0005634">
    <property type="term" value="C:nucleus"/>
    <property type="evidence" value="ECO:0007669"/>
    <property type="project" value="UniProtKB-SubCell"/>
</dbReference>
<dbReference type="GO" id="GO:0005789">
    <property type="term" value="C:endoplasmic reticulum membrane"/>
    <property type="evidence" value="ECO:0007669"/>
    <property type="project" value="UniProtKB-SubCell"/>
</dbReference>
<comment type="similarity">
    <text evidence="8">Belongs to the SPC24 family.</text>
</comment>
<keyword evidence="8" id="KW-0132">Cell division</keyword>
<keyword evidence="8" id="KW-0158">Chromosome</keyword>
<dbReference type="Pfam" id="PF08286">
    <property type="entry name" value="Spc24"/>
    <property type="match status" value="1"/>
</dbReference>
<evidence type="ECO:0000256" key="7">
    <source>
        <dbReference type="ARBA" id="ARBA00029435"/>
    </source>
</evidence>
<evidence type="ECO:0000256" key="5">
    <source>
        <dbReference type="ARBA" id="ARBA00022989"/>
    </source>
</evidence>
<proteinExistence type="inferred from homology"/>
<name>A0AAJ5YQ64_9BASI</name>
<sequence length="368" mass="41435">MARDDTNTSISEASLPDMIAELNSVLVPDEEIAQIHEFARILKEAKAERDAEHARTQEKLDRLRESVNELRESSTRAAADWHSLEAHQSHMKQMEDEKFDLAKKINEQEAALSVLETEIEDLRKESDAVENWDIEQEVGMDRSALALQLFRGMGFLPFEDGNDANAPITSLLVHSKRRNVAVSIDIDDQSINQKKLSRFDLAEQLWAAESFFILEQPKLHAISKDAIALHGNNTDGIFDHILTELRKDPKIGPTINRNSFRDASEWVFNNAGGAMGSMYIIHASITEYLIFFGTPIGTEGHTGRHTANDYFHILYGEQQAFGAGDLVAAHYPAGHMHYLPRGVVRQYMMPETGCWALELAQGTLMYLT</sequence>
<keyword evidence="3" id="KW-0812">Transmembrane</keyword>
<dbReference type="InterPro" id="IPR013252">
    <property type="entry name" value="Ndc80_Spc24"/>
</dbReference>
<dbReference type="CDD" id="cd11565">
    <property type="entry name" value="RWD_Spc24"/>
    <property type="match status" value="1"/>
</dbReference>
<dbReference type="PANTHER" id="PTHR10868:SF1">
    <property type="entry name" value="SIGMA NON-OPIOID INTRACELLULAR RECEPTOR 1"/>
    <property type="match status" value="1"/>
</dbReference>
<accession>A0AAJ5YQ64</accession>
<evidence type="ECO:0000256" key="8">
    <source>
        <dbReference type="RuleBase" id="RU368011"/>
    </source>
</evidence>
<dbReference type="GO" id="GO:0006696">
    <property type="term" value="P:ergosterol biosynthetic process"/>
    <property type="evidence" value="ECO:0007669"/>
    <property type="project" value="TreeGrafter"/>
</dbReference>
<dbReference type="EMBL" id="CP119943">
    <property type="protein sequence ID" value="WFC98449.1"/>
    <property type="molecule type" value="Genomic_DNA"/>
</dbReference>
<dbReference type="GO" id="GO:0051301">
    <property type="term" value="P:cell division"/>
    <property type="evidence" value="ECO:0007669"/>
    <property type="project" value="UniProtKB-UniRule"/>
</dbReference>
<evidence type="ECO:0000313" key="10">
    <source>
        <dbReference type="EMBL" id="WFC98449.1"/>
    </source>
</evidence>
<keyword evidence="8" id="KW-0539">Nucleus</keyword>